<gene>
    <name evidence="4" type="ORF">CLV75_1885</name>
</gene>
<keyword evidence="1 2" id="KW-0597">Phosphoprotein</keyword>
<dbReference type="SUPFAM" id="SSF52172">
    <property type="entry name" value="CheY-like"/>
    <property type="match status" value="1"/>
</dbReference>
<protein>
    <submittedName>
        <fullName evidence="4">Response regulator receiver domain-containing protein</fullName>
    </submittedName>
</protein>
<dbReference type="EMBL" id="RCCT01000002">
    <property type="protein sequence ID" value="RLK08215.1"/>
    <property type="molecule type" value="Genomic_DNA"/>
</dbReference>
<name>A0A497ZNF1_9RHOB</name>
<dbReference type="Gene3D" id="3.40.50.2300">
    <property type="match status" value="1"/>
</dbReference>
<feature type="modified residue" description="4-aspartylphosphate" evidence="2">
    <location>
        <position position="59"/>
    </location>
</feature>
<dbReference type="Pfam" id="PF00072">
    <property type="entry name" value="Response_reg"/>
    <property type="match status" value="1"/>
</dbReference>
<dbReference type="PANTHER" id="PTHR44591">
    <property type="entry name" value="STRESS RESPONSE REGULATOR PROTEIN 1"/>
    <property type="match status" value="1"/>
</dbReference>
<sequence length="128" mass="14310">MTGQILMVDDEPDAQDLIQQNFRREIRKGVYSFGFAGSGESALDAISHSKEEVMLVLSDINMPGMSGIELLQELRARWPELPVMMITAYVDAATEAKVRELGAEQFLTKPVDFVELKERLSQFVGDTT</sequence>
<dbReference type="Proteomes" id="UP000271700">
    <property type="component" value="Unassembled WGS sequence"/>
</dbReference>
<reference evidence="4 5" key="1">
    <citation type="submission" date="2018-10" db="EMBL/GenBank/DDBJ databases">
        <title>Genomic Encyclopedia of Archaeal and Bacterial Type Strains, Phase II (KMG-II): from individual species to whole genera.</title>
        <authorList>
            <person name="Goeker M."/>
        </authorList>
    </citation>
    <scope>NUCLEOTIDE SEQUENCE [LARGE SCALE GENOMIC DNA]</scope>
    <source>
        <strain evidence="4 5">DSM 29317</strain>
    </source>
</reference>
<dbReference type="PANTHER" id="PTHR44591:SF3">
    <property type="entry name" value="RESPONSE REGULATORY DOMAIN-CONTAINING PROTEIN"/>
    <property type="match status" value="1"/>
</dbReference>
<comment type="caution">
    <text evidence="4">The sequence shown here is derived from an EMBL/GenBank/DDBJ whole genome shotgun (WGS) entry which is preliminary data.</text>
</comment>
<dbReference type="InterPro" id="IPR011006">
    <property type="entry name" value="CheY-like_superfamily"/>
</dbReference>
<dbReference type="OrthoDB" id="9800897at2"/>
<evidence type="ECO:0000259" key="3">
    <source>
        <dbReference type="PROSITE" id="PS50110"/>
    </source>
</evidence>
<feature type="domain" description="Response regulatory" evidence="3">
    <location>
        <begin position="4"/>
        <end position="124"/>
    </location>
</feature>
<evidence type="ECO:0000313" key="5">
    <source>
        <dbReference type="Proteomes" id="UP000271700"/>
    </source>
</evidence>
<evidence type="ECO:0000256" key="2">
    <source>
        <dbReference type="PROSITE-ProRule" id="PRU00169"/>
    </source>
</evidence>
<dbReference type="InterPro" id="IPR050595">
    <property type="entry name" value="Bact_response_regulator"/>
</dbReference>
<dbReference type="GO" id="GO:0000160">
    <property type="term" value="P:phosphorelay signal transduction system"/>
    <property type="evidence" value="ECO:0007669"/>
    <property type="project" value="InterPro"/>
</dbReference>
<dbReference type="PROSITE" id="PS50110">
    <property type="entry name" value="RESPONSE_REGULATORY"/>
    <property type="match status" value="1"/>
</dbReference>
<dbReference type="RefSeq" id="WP_010443320.1">
    <property type="nucleotide sequence ID" value="NZ_AEYW01000023.1"/>
</dbReference>
<dbReference type="InterPro" id="IPR001789">
    <property type="entry name" value="Sig_transdc_resp-reg_receiver"/>
</dbReference>
<dbReference type="SMART" id="SM00448">
    <property type="entry name" value="REC"/>
    <property type="match status" value="1"/>
</dbReference>
<keyword evidence="5" id="KW-1185">Reference proteome</keyword>
<evidence type="ECO:0000256" key="1">
    <source>
        <dbReference type="ARBA" id="ARBA00022553"/>
    </source>
</evidence>
<dbReference type="AlphaFoldDB" id="A0A497ZNF1"/>
<proteinExistence type="predicted"/>
<dbReference type="STRING" id="981384.GCA_000192475_00473"/>
<organism evidence="4 5">
    <name type="scientific">Ruegeria conchae</name>
    <dbReference type="NCBI Taxonomy" id="981384"/>
    <lineage>
        <taxon>Bacteria</taxon>
        <taxon>Pseudomonadati</taxon>
        <taxon>Pseudomonadota</taxon>
        <taxon>Alphaproteobacteria</taxon>
        <taxon>Rhodobacterales</taxon>
        <taxon>Roseobacteraceae</taxon>
        <taxon>Ruegeria</taxon>
    </lineage>
</organism>
<evidence type="ECO:0000313" key="4">
    <source>
        <dbReference type="EMBL" id="RLK08215.1"/>
    </source>
</evidence>
<accession>A0A497ZNF1</accession>